<protein>
    <recommendedName>
        <fullName evidence="6">UDP-N-acetylglucosamine--dolichyl-phosphate N-acetylglucosaminephosphotransferase</fullName>
        <ecNumber evidence="5">2.7.8.15</ecNumber>
    </recommendedName>
    <alternativeName>
        <fullName evidence="15">GlcNAc-1-P transferase</fullName>
    </alternativeName>
    <alternativeName>
        <fullName evidence="16">N-acetylglucosamine-1-phosphate transferase</fullName>
    </alternativeName>
</protein>
<dbReference type="EC" id="2.7.8.15" evidence="5"/>
<gene>
    <name evidence="22" type="ORF">E3Q02_03028</name>
    <name evidence="21" type="ORF">E3Q03_02977</name>
</gene>
<dbReference type="GO" id="GO:0016757">
    <property type="term" value="F:glycosyltransferase activity"/>
    <property type="evidence" value="ECO:0007669"/>
    <property type="project" value="UniProtKB-KW"/>
</dbReference>
<dbReference type="Proteomes" id="UP000305362">
    <property type="component" value="Unassembled WGS sequence"/>
</dbReference>
<evidence type="ECO:0000256" key="2">
    <source>
        <dbReference type="ARBA" id="ARBA00004477"/>
    </source>
</evidence>
<dbReference type="EMBL" id="SPRW01000036">
    <property type="protein sequence ID" value="TIC63422.1"/>
    <property type="molecule type" value="Genomic_DNA"/>
</dbReference>
<evidence type="ECO:0000256" key="18">
    <source>
        <dbReference type="ARBA" id="ARBA00045078"/>
    </source>
</evidence>
<keyword evidence="7" id="KW-0328">Glycosyltransferase</keyword>
<dbReference type="CDD" id="cd06855">
    <property type="entry name" value="GT_GPT_euk"/>
    <property type="match status" value="1"/>
</dbReference>
<evidence type="ECO:0000313" key="23">
    <source>
        <dbReference type="Proteomes" id="UP000305362"/>
    </source>
</evidence>
<evidence type="ECO:0000256" key="14">
    <source>
        <dbReference type="ARBA" id="ARBA00023136"/>
    </source>
</evidence>
<keyword evidence="12" id="KW-0460">Magnesium</keyword>
<evidence type="ECO:0000256" key="11">
    <source>
        <dbReference type="ARBA" id="ARBA00022824"/>
    </source>
</evidence>
<comment type="similarity">
    <text evidence="4">Belongs to the glycosyltransferase 4 family.</text>
</comment>
<organism evidence="22 24">
    <name type="scientific">Wallemia mellicola</name>
    <dbReference type="NCBI Taxonomy" id="1708541"/>
    <lineage>
        <taxon>Eukaryota</taxon>
        <taxon>Fungi</taxon>
        <taxon>Dikarya</taxon>
        <taxon>Basidiomycota</taxon>
        <taxon>Wallemiomycotina</taxon>
        <taxon>Wallemiomycetes</taxon>
        <taxon>Wallemiales</taxon>
        <taxon>Wallemiaceae</taxon>
        <taxon>Wallemia</taxon>
    </lineage>
</organism>
<comment type="pathway">
    <text evidence="3">Protein modification; protein glycosylation.</text>
</comment>
<evidence type="ECO:0000256" key="9">
    <source>
        <dbReference type="ARBA" id="ARBA00022692"/>
    </source>
</evidence>
<keyword evidence="8" id="KW-0808">Transferase</keyword>
<dbReference type="PANTHER" id="PTHR10571:SF0">
    <property type="entry name" value="UDP-N-ACETYLGLUCOSAMINE--DOLICHYL-PHOSPHATE N-ACETYLGLUCOSAMINEPHOSPHOTRANSFERASE"/>
    <property type="match status" value="1"/>
</dbReference>
<sequence>MSIVSFLATVILIPLSSPHLVRAGLRGRDLLKPYKQLVPESLGIVPACVLIVLLFLFTPISFAQHLRTYGSTLQPQFPHNKLATYLSALLSLQTATLLGFLDDLFDIRWRYKLPIPLIASIPMLVVYFAEGGITDVVMPIPARQYFGKVVHLGPLYYLYMAMLSTFCTNSINILAGINGIEVGQAVVIAMSVVINDLLHLPLPISPNLLMYLPQWVNDWSVSALVGPTTVEQAERHLFSLYFMLPLIGASLALLFHNWYPARVFPGDTFCYFAGMAFAIVGVLAHFSKTLLLFFIPQIFNFVFSTPQLFGLVPCPRHRVPRYIHENGKLQPSYAIFEEVPPSYVSIPLKLLTFVNLVKIEEDREGNIKMATNLTLLNGLLCFFGSMSERDLALCALAVQTGCSVIAFGVRYGLAKFVYDTA</sequence>
<evidence type="ECO:0000256" key="20">
    <source>
        <dbReference type="SAM" id="SignalP"/>
    </source>
</evidence>
<evidence type="ECO:0000256" key="3">
    <source>
        <dbReference type="ARBA" id="ARBA00004922"/>
    </source>
</evidence>
<keyword evidence="20" id="KW-0732">Signal</keyword>
<evidence type="ECO:0000313" key="22">
    <source>
        <dbReference type="EMBL" id="TIC63422.1"/>
    </source>
</evidence>
<evidence type="ECO:0000256" key="7">
    <source>
        <dbReference type="ARBA" id="ARBA00022676"/>
    </source>
</evidence>
<evidence type="ECO:0000256" key="13">
    <source>
        <dbReference type="ARBA" id="ARBA00022989"/>
    </source>
</evidence>
<dbReference type="GO" id="GO:0006488">
    <property type="term" value="P:dolichol-linked oligosaccharide biosynthetic process"/>
    <property type="evidence" value="ECO:0007669"/>
    <property type="project" value="InterPro"/>
</dbReference>
<feature type="chain" id="PRO_5044173760" description="UDP-N-acetylglucosamine--dolichyl-phosphate N-acetylglucosaminephosphotransferase" evidence="20">
    <location>
        <begin position="24"/>
        <end position="421"/>
    </location>
</feature>
<dbReference type="InterPro" id="IPR033895">
    <property type="entry name" value="GPT"/>
</dbReference>
<evidence type="ECO:0000256" key="19">
    <source>
        <dbReference type="SAM" id="Phobius"/>
    </source>
</evidence>
<comment type="function">
    <text evidence="17">UDP-N-acetylglucosamine--dolichyl-phosphate N-acetylglucosaminephosphotransferase that operates in the biosynthetic pathway of dolichol-linked oligosaccharides, the glycan precursors employed in protein asparagine (N)-glycosylation. The assembly of dolichol-linked oligosaccharides begins on the cytosolic side of the endoplasmic reticulum membrane and finishes in its lumen. The sequential addition of sugars to dolichol pyrophosphate produces dolichol-linked oligosaccharides containing fourteen sugars, including two GlcNAcs, nine mannoses and three glucoses. Once assembled, the oligosaccharide is transferred from the lipid to nascent proteins by oligosaccharyltransferases. Catalyzes the initial step of dolichol-linked oligosaccharide biosynthesis, transfering GlcNAc-1-P from cytosolic UDP-GlcNAc onto the carrier lipid dolichyl phosphate (P-dolichol), yielding GlcNAc-P-P-dolichol embedded in the cytoplasmic leaflet of the endoplasmic reticulum membrane.</text>
</comment>
<accession>A0AB38MRX4</accession>
<comment type="cofactor">
    <cofactor evidence="1">
        <name>Mg(2+)</name>
        <dbReference type="ChEBI" id="CHEBI:18420"/>
    </cofactor>
</comment>
<dbReference type="GO" id="GO:0046872">
    <property type="term" value="F:metal ion binding"/>
    <property type="evidence" value="ECO:0007669"/>
    <property type="project" value="UniProtKB-KW"/>
</dbReference>
<evidence type="ECO:0000256" key="4">
    <source>
        <dbReference type="ARBA" id="ARBA00009317"/>
    </source>
</evidence>
<evidence type="ECO:0000256" key="15">
    <source>
        <dbReference type="ARBA" id="ARBA00029567"/>
    </source>
</evidence>
<comment type="caution">
    <text evidence="22">The sequence shown here is derived from an EMBL/GenBank/DDBJ whole genome shotgun (WGS) entry which is preliminary data.</text>
</comment>
<evidence type="ECO:0000256" key="1">
    <source>
        <dbReference type="ARBA" id="ARBA00001946"/>
    </source>
</evidence>
<feature type="transmembrane region" description="Helical" evidence="19">
    <location>
        <begin position="240"/>
        <end position="259"/>
    </location>
</feature>
<dbReference type="InterPro" id="IPR000715">
    <property type="entry name" value="Glycosyl_transferase_4"/>
</dbReference>
<keyword evidence="13 19" id="KW-1133">Transmembrane helix</keyword>
<dbReference type="Pfam" id="PF00953">
    <property type="entry name" value="Glycos_transf_4"/>
    <property type="match status" value="1"/>
</dbReference>
<feature type="signal peptide" evidence="20">
    <location>
        <begin position="1"/>
        <end position="23"/>
    </location>
</feature>
<keyword evidence="11" id="KW-0256">Endoplasmic reticulum</keyword>
<keyword evidence="9 19" id="KW-0812">Transmembrane</keyword>
<evidence type="ECO:0000256" key="6">
    <source>
        <dbReference type="ARBA" id="ARBA00017659"/>
    </source>
</evidence>
<feature type="transmembrane region" description="Helical" evidence="19">
    <location>
        <begin position="42"/>
        <end position="62"/>
    </location>
</feature>
<feature type="transmembrane region" description="Helical" evidence="19">
    <location>
        <begin position="113"/>
        <end position="134"/>
    </location>
</feature>
<evidence type="ECO:0000256" key="10">
    <source>
        <dbReference type="ARBA" id="ARBA00022723"/>
    </source>
</evidence>
<keyword evidence="10" id="KW-0479">Metal-binding</keyword>
<dbReference type="EMBL" id="SPRV01000035">
    <property type="protein sequence ID" value="TIC60835.1"/>
    <property type="molecule type" value="Genomic_DNA"/>
</dbReference>
<dbReference type="PANTHER" id="PTHR10571">
    <property type="entry name" value="UDP-N-ACETYLGLUCOSAMINE--DOLICHYL-PHOSPHATE N-ACETYLGLUCOSAMINEPHOSPHOTRANSFERASE"/>
    <property type="match status" value="1"/>
</dbReference>
<dbReference type="Proteomes" id="UP000309601">
    <property type="component" value="Unassembled WGS sequence"/>
</dbReference>
<name>A0AB38MRX4_9BASI</name>
<feature type="transmembrane region" description="Helical" evidence="19">
    <location>
        <begin position="271"/>
        <end position="295"/>
    </location>
</feature>
<dbReference type="GO" id="GO:0005789">
    <property type="term" value="C:endoplasmic reticulum membrane"/>
    <property type="evidence" value="ECO:0007669"/>
    <property type="project" value="UniProtKB-SubCell"/>
</dbReference>
<proteinExistence type="inferred from homology"/>
<dbReference type="AlphaFoldDB" id="A0AB38MRX4"/>
<evidence type="ECO:0000256" key="8">
    <source>
        <dbReference type="ARBA" id="ARBA00022679"/>
    </source>
</evidence>
<evidence type="ECO:0000256" key="12">
    <source>
        <dbReference type="ARBA" id="ARBA00022842"/>
    </source>
</evidence>
<comment type="catalytic activity">
    <reaction evidence="18">
        <text>a di-trans,poly-cis-dolichyl phosphate + UDP-N-acetyl-alpha-D-glucosamine = an N-acetyl-alpha-D-glucosaminyl-diphospho-di-trans,poly-cis-dolichol + UMP</text>
        <dbReference type="Rhea" id="RHEA:13289"/>
        <dbReference type="Rhea" id="RHEA-COMP:19498"/>
        <dbReference type="Rhea" id="RHEA-COMP:19507"/>
        <dbReference type="ChEBI" id="CHEBI:57683"/>
        <dbReference type="ChEBI" id="CHEBI:57705"/>
        <dbReference type="ChEBI" id="CHEBI:57865"/>
        <dbReference type="ChEBI" id="CHEBI:58427"/>
        <dbReference type="EC" id="2.7.8.15"/>
    </reaction>
    <physiologicalReaction direction="left-to-right" evidence="18">
        <dbReference type="Rhea" id="RHEA:13290"/>
    </physiologicalReaction>
</comment>
<dbReference type="GO" id="GO:0003975">
    <property type="term" value="F:UDP-N-acetylglucosamine-dolichyl-phosphate N-acetylglucosaminephosphotransferase activity"/>
    <property type="evidence" value="ECO:0007669"/>
    <property type="project" value="UniProtKB-EC"/>
</dbReference>
<feature type="transmembrane region" description="Helical" evidence="19">
    <location>
        <begin position="155"/>
        <end position="177"/>
    </location>
</feature>
<reference evidence="23 24" key="1">
    <citation type="submission" date="2019-03" db="EMBL/GenBank/DDBJ databases">
        <title>Sequencing 25 genomes of Wallemia mellicola.</title>
        <authorList>
            <person name="Gostincar C."/>
        </authorList>
    </citation>
    <scope>NUCLEOTIDE SEQUENCE [LARGE SCALE GENOMIC DNA]</scope>
    <source>
        <strain evidence="22 24">EXF-1274</strain>
        <strain evidence="21 23">EXF-1277</strain>
    </source>
</reference>
<evidence type="ECO:0000256" key="5">
    <source>
        <dbReference type="ARBA" id="ARBA00013225"/>
    </source>
</evidence>
<feature type="transmembrane region" description="Helical" evidence="19">
    <location>
        <begin position="82"/>
        <end position="101"/>
    </location>
</feature>
<keyword evidence="14 19" id="KW-0472">Membrane</keyword>
<evidence type="ECO:0000313" key="21">
    <source>
        <dbReference type="EMBL" id="TIC60835.1"/>
    </source>
</evidence>
<evidence type="ECO:0000256" key="17">
    <source>
        <dbReference type="ARBA" id="ARBA00044717"/>
    </source>
</evidence>
<evidence type="ECO:0000313" key="24">
    <source>
        <dbReference type="Proteomes" id="UP000309601"/>
    </source>
</evidence>
<comment type="subcellular location">
    <subcellularLocation>
        <location evidence="2">Endoplasmic reticulum membrane</location>
        <topology evidence="2">Multi-pass membrane protein</topology>
    </subcellularLocation>
</comment>
<evidence type="ECO:0000256" key="16">
    <source>
        <dbReference type="ARBA" id="ARBA00033238"/>
    </source>
</evidence>